<sequence length="158" mass="17097">MLTIGKLGEAAGVKVPTIRYYEQIGLLPEAERSSGNQRLYGRRAMEQLAFIRHARDLGFTLEAIRDLLSLSDRPDQSCAAADAIARAQLAEVESRLARLIALKAELERMVVQCAGGRIADCRVIEVLSDHSLCAHDHLSVPKSVDASLALPASTSSSN</sequence>
<dbReference type="SMART" id="SM00422">
    <property type="entry name" value="HTH_MERR"/>
    <property type="match status" value="1"/>
</dbReference>
<name>A0A3S8UCU1_9RHOB</name>
<dbReference type="Pfam" id="PF09278">
    <property type="entry name" value="MerR-DNA-bind"/>
    <property type="match status" value="1"/>
</dbReference>
<proteinExistence type="predicted"/>
<dbReference type="OrthoDB" id="9802944at2"/>
<geneLocation type="plasmid" evidence="5">
    <name>unnamed1</name>
</geneLocation>
<dbReference type="Proteomes" id="UP000282002">
    <property type="component" value="Plasmid unnamed1"/>
</dbReference>
<accession>A0A3S8UCU1</accession>
<dbReference type="RefSeq" id="WP_125327896.1">
    <property type="nucleotide sequence ID" value="NZ_CP034329.1"/>
</dbReference>
<dbReference type="Pfam" id="PF00376">
    <property type="entry name" value="MerR"/>
    <property type="match status" value="1"/>
</dbReference>
<dbReference type="SUPFAM" id="SSF46955">
    <property type="entry name" value="Putative DNA-binding domain"/>
    <property type="match status" value="1"/>
</dbReference>
<keyword evidence="2" id="KW-0238">DNA-binding</keyword>
<dbReference type="AlphaFoldDB" id="A0A3S8UCU1"/>
<evidence type="ECO:0000256" key="2">
    <source>
        <dbReference type="ARBA" id="ARBA00023125"/>
    </source>
</evidence>
<evidence type="ECO:0000256" key="3">
    <source>
        <dbReference type="ARBA" id="ARBA00023163"/>
    </source>
</evidence>
<dbReference type="CDD" id="cd04785">
    <property type="entry name" value="HTH_CadR-PbrR-like"/>
    <property type="match status" value="1"/>
</dbReference>
<dbReference type="PANTHER" id="PTHR30204">
    <property type="entry name" value="REDOX-CYCLING DRUG-SENSING TRANSCRIPTIONAL ACTIVATOR SOXR"/>
    <property type="match status" value="1"/>
</dbReference>
<keyword evidence="5" id="KW-0614">Plasmid</keyword>
<dbReference type="PANTHER" id="PTHR30204:SF92">
    <property type="entry name" value="HTH-TYPE TRANSCRIPTIONAL REGULATOR ZNTR"/>
    <property type="match status" value="1"/>
</dbReference>
<reference evidence="5 6" key="1">
    <citation type="submission" date="2018-12" db="EMBL/GenBank/DDBJ databases">
        <title>Complete genome sequencing of Tabrizicola sp. K13M18.</title>
        <authorList>
            <person name="Bae J.-W."/>
        </authorList>
    </citation>
    <scope>NUCLEOTIDE SEQUENCE [LARGE SCALE GENOMIC DNA]</scope>
    <source>
        <strain evidence="5 6">K13M18</strain>
        <plasmid evidence="5 6">unnamed1</plasmid>
    </source>
</reference>
<dbReference type="EMBL" id="CP034329">
    <property type="protein sequence ID" value="AZL61419.1"/>
    <property type="molecule type" value="Genomic_DNA"/>
</dbReference>
<dbReference type="InterPro" id="IPR000551">
    <property type="entry name" value="MerR-type_HTH_dom"/>
</dbReference>
<keyword evidence="1" id="KW-0805">Transcription regulation</keyword>
<organism evidence="5 6">
    <name type="scientific">Tabrizicola piscis</name>
    <dbReference type="NCBI Taxonomy" id="2494374"/>
    <lineage>
        <taxon>Bacteria</taxon>
        <taxon>Pseudomonadati</taxon>
        <taxon>Pseudomonadota</taxon>
        <taxon>Alphaproteobacteria</taxon>
        <taxon>Rhodobacterales</taxon>
        <taxon>Paracoccaceae</taxon>
        <taxon>Tabrizicola</taxon>
    </lineage>
</organism>
<protein>
    <submittedName>
        <fullName evidence="5">MerR family transcriptional regulator</fullName>
    </submittedName>
</protein>
<evidence type="ECO:0000313" key="6">
    <source>
        <dbReference type="Proteomes" id="UP000282002"/>
    </source>
</evidence>
<dbReference type="PROSITE" id="PS50937">
    <property type="entry name" value="HTH_MERR_2"/>
    <property type="match status" value="1"/>
</dbReference>
<dbReference type="InterPro" id="IPR047057">
    <property type="entry name" value="MerR_fam"/>
</dbReference>
<evidence type="ECO:0000259" key="4">
    <source>
        <dbReference type="PROSITE" id="PS50937"/>
    </source>
</evidence>
<dbReference type="KEGG" id="taw:EI545_20540"/>
<gene>
    <name evidence="5" type="ORF">EI545_20540</name>
</gene>
<dbReference type="InterPro" id="IPR015358">
    <property type="entry name" value="Tscrpt_reg_MerR_DNA-bd"/>
</dbReference>
<dbReference type="GO" id="GO:0003677">
    <property type="term" value="F:DNA binding"/>
    <property type="evidence" value="ECO:0007669"/>
    <property type="project" value="UniProtKB-KW"/>
</dbReference>
<keyword evidence="6" id="KW-1185">Reference proteome</keyword>
<dbReference type="InterPro" id="IPR009061">
    <property type="entry name" value="DNA-bd_dom_put_sf"/>
</dbReference>
<dbReference type="GO" id="GO:0003700">
    <property type="term" value="F:DNA-binding transcription factor activity"/>
    <property type="evidence" value="ECO:0007669"/>
    <property type="project" value="InterPro"/>
</dbReference>
<evidence type="ECO:0000256" key="1">
    <source>
        <dbReference type="ARBA" id="ARBA00023015"/>
    </source>
</evidence>
<feature type="domain" description="HTH merR-type" evidence="4">
    <location>
        <begin position="1"/>
        <end position="70"/>
    </location>
</feature>
<dbReference type="PRINTS" id="PR00040">
    <property type="entry name" value="HTHMERR"/>
</dbReference>
<dbReference type="Gene3D" id="1.10.1660.10">
    <property type="match status" value="1"/>
</dbReference>
<keyword evidence="3" id="KW-0804">Transcription</keyword>
<evidence type="ECO:0000313" key="5">
    <source>
        <dbReference type="EMBL" id="AZL61419.1"/>
    </source>
</evidence>